<organism evidence="1 2">
    <name type="scientific">Trichinella britovi</name>
    <name type="common">Parasitic roundworm</name>
    <dbReference type="NCBI Taxonomy" id="45882"/>
    <lineage>
        <taxon>Eukaryota</taxon>
        <taxon>Metazoa</taxon>
        <taxon>Ecdysozoa</taxon>
        <taxon>Nematoda</taxon>
        <taxon>Enoplea</taxon>
        <taxon>Dorylaimia</taxon>
        <taxon>Trichinellida</taxon>
        <taxon>Trichinellidae</taxon>
        <taxon>Trichinella</taxon>
    </lineage>
</organism>
<dbReference type="EMBL" id="JYDI01000107">
    <property type="protein sequence ID" value="KRY52318.1"/>
    <property type="molecule type" value="Genomic_DNA"/>
</dbReference>
<evidence type="ECO:0000313" key="1">
    <source>
        <dbReference type="EMBL" id="KRY52318.1"/>
    </source>
</evidence>
<keyword evidence="2" id="KW-1185">Reference proteome</keyword>
<protein>
    <submittedName>
        <fullName evidence="1">Uncharacterized protein</fullName>
    </submittedName>
</protein>
<comment type="caution">
    <text evidence="1">The sequence shown here is derived from an EMBL/GenBank/DDBJ whole genome shotgun (WGS) entry which is preliminary data.</text>
</comment>
<evidence type="ECO:0000313" key="2">
    <source>
        <dbReference type="Proteomes" id="UP000054653"/>
    </source>
</evidence>
<reference evidence="1 2" key="1">
    <citation type="submission" date="2015-01" db="EMBL/GenBank/DDBJ databases">
        <title>Evolution of Trichinella species and genotypes.</title>
        <authorList>
            <person name="Korhonen P.K."/>
            <person name="Edoardo P."/>
            <person name="Giuseppe L.R."/>
            <person name="Gasser R.B."/>
        </authorList>
    </citation>
    <scope>NUCLEOTIDE SEQUENCE [LARGE SCALE GENOMIC DNA]</scope>
    <source>
        <strain evidence="1">ISS120</strain>
    </source>
</reference>
<name>A0A0V1CT80_TRIBR</name>
<gene>
    <name evidence="1" type="ORF">T03_12576</name>
</gene>
<dbReference type="Proteomes" id="UP000054653">
    <property type="component" value="Unassembled WGS sequence"/>
</dbReference>
<proteinExistence type="predicted"/>
<dbReference type="AlphaFoldDB" id="A0A0V1CT80"/>
<accession>A0A0V1CT80</accession>
<sequence>MVFKSSPPPPLPAILYILHYCAQKRGVAGLILTLPKSHCSMCHSMSTHVTIACSAMTRLSVVCDRRIRFHMMRFDFYWTNRNHVSISILPYPATQTKPRGQGLWHRPGNIW</sequence>
<dbReference type="OrthoDB" id="10542953at2759"/>